<dbReference type="GeneID" id="104590146"/>
<protein>
    <submittedName>
        <fullName evidence="2">Pentatricopeptide repeat-containing protein At3g46790, chloroplastic-like</fullName>
    </submittedName>
</protein>
<dbReference type="InterPro" id="IPR011990">
    <property type="entry name" value="TPR-like_helical_dom_sf"/>
</dbReference>
<dbReference type="RefSeq" id="XP_010246993.1">
    <property type="nucleotide sequence ID" value="XM_010248691.2"/>
</dbReference>
<dbReference type="GO" id="GO:0003723">
    <property type="term" value="F:RNA binding"/>
    <property type="evidence" value="ECO:0007669"/>
    <property type="project" value="InterPro"/>
</dbReference>
<dbReference type="OMA" id="KTIRLCI"/>
<evidence type="ECO:0000313" key="2">
    <source>
        <dbReference type="RefSeq" id="XP_010246993.1"/>
    </source>
</evidence>
<dbReference type="Gene3D" id="1.25.40.10">
    <property type="entry name" value="Tetratricopeptide repeat domain"/>
    <property type="match status" value="3"/>
</dbReference>
<accession>A0A1U7Z7R8</accession>
<dbReference type="AlphaFoldDB" id="A0A1U7Z7R8"/>
<dbReference type="KEGG" id="nnu:104590146"/>
<sequence length="316" mass="35060">MCNLHSIIPLYASLIESCSSAKNLKRLREIHARILTVGITHHDFIRAKLVSSYATCAQMREAAYIFSRTNRQSTFLFNSLIRGYASLNLFRQSLAVFRQMLQEEKQYDGRTLTSVLKSCAGLSALYLGRQVHVAVLVNGFSSDVATCNALITMYSKCGDLTTARRVFDKMMEKNSITWSAMISGYGMHGVADEVFRLFEEMLAAGVLPDGVAFTAILATCSHAGLTQEGRKYFKMMEGRFGLRPGLQHYTCMVDMLGRAGHVEEAEALILDMKAEPDEALWGALLGACKIHGKIEVAERVAEKVYGRSEELSQLAT</sequence>
<dbReference type="Pfam" id="PF13041">
    <property type="entry name" value="PPR_2"/>
    <property type="match status" value="1"/>
</dbReference>
<gene>
    <name evidence="2" type="primary">LOC104590146</name>
</gene>
<dbReference type="NCBIfam" id="TIGR00756">
    <property type="entry name" value="PPR"/>
    <property type="match status" value="4"/>
</dbReference>
<dbReference type="OrthoDB" id="1731741at2759"/>
<name>A0A1U7Z7R8_NELNU</name>
<reference evidence="2" key="1">
    <citation type="submission" date="2025-08" db="UniProtKB">
        <authorList>
            <consortium name="RefSeq"/>
        </authorList>
    </citation>
    <scope>IDENTIFICATION</scope>
</reference>
<dbReference type="Proteomes" id="UP000189703">
    <property type="component" value="Unplaced"/>
</dbReference>
<dbReference type="PANTHER" id="PTHR47926">
    <property type="entry name" value="PENTATRICOPEPTIDE REPEAT-CONTAINING PROTEIN"/>
    <property type="match status" value="1"/>
</dbReference>
<dbReference type="FunFam" id="1.25.40.10:FF:000090">
    <property type="entry name" value="Pentatricopeptide repeat-containing protein, chloroplastic"/>
    <property type="match status" value="1"/>
</dbReference>
<dbReference type="eggNOG" id="KOG4197">
    <property type="taxonomic scope" value="Eukaryota"/>
</dbReference>
<dbReference type="InterPro" id="IPR046960">
    <property type="entry name" value="PPR_At4g14850-like_plant"/>
</dbReference>
<organism evidence="1 2">
    <name type="scientific">Nelumbo nucifera</name>
    <name type="common">Sacred lotus</name>
    <dbReference type="NCBI Taxonomy" id="4432"/>
    <lineage>
        <taxon>Eukaryota</taxon>
        <taxon>Viridiplantae</taxon>
        <taxon>Streptophyta</taxon>
        <taxon>Embryophyta</taxon>
        <taxon>Tracheophyta</taxon>
        <taxon>Spermatophyta</taxon>
        <taxon>Magnoliopsida</taxon>
        <taxon>Proteales</taxon>
        <taxon>Nelumbonaceae</taxon>
        <taxon>Nelumbo</taxon>
    </lineage>
</organism>
<dbReference type="GO" id="GO:0009451">
    <property type="term" value="P:RNA modification"/>
    <property type="evidence" value="ECO:0007669"/>
    <property type="project" value="InterPro"/>
</dbReference>
<dbReference type="PANTHER" id="PTHR47926:SF363">
    <property type="entry name" value="PENTATRICOPEPTIDE REPEAT-CONTAINING PROTEIN"/>
    <property type="match status" value="1"/>
</dbReference>
<dbReference type="Pfam" id="PF01535">
    <property type="entry name" value="PPR"/>
    <property type="match status" value="2"/>
</dbReference>
<dbReference type="InterPro" id="IPR002885">
    <property type="entry name" value="PPR_rpt"/>
</dbReference>
<dbReference type="PROSITE" id="PS51375">
    <property type="entry name" value="PPR"/>
    <property type="match status" value="3"/>
</dbReference>
<keyword evidence="1" id="KW-1185">Reference proteome</keyword>
<evidence type="ECO:0000313" key="1">
    <source>
        <dbReference type="Proteomes" id="UP000189703"/>
    </source>
</evidence>
<proteinExistence type="predicted"/>